<evidence type="ECO:0000313" key="1">
    <source>
        <dbReference type="EMBL" id="GBP67734.1"/>
    </source>
</evidence>
<organism evidence="1 2">
    <name type="scientific">Eumeta variegata</name>
    <name type="common">Bagworm moth</name>
    <name type="synonym">Eumeta japonica</name>
    <dbReference type="NCBI Taxonomy" id="151549"/>
    <lineage>
        <taxon>Eukaryota</taxon>
        <taxon>Metazoa</taxon>
        <taxon>Ecdysozoa</taxon>
        <taxon>Arthropoda</taxon>
        <taxon>Hexapoda</taxon>
        <taxon>Insecta</taxon>
        <taxon>Pterygota</taxon>
        <taxon>Neoptera</taxon>
        <taxon>Endopterygota</taxon>
        <taxon>Lepidoptera</taxon>
        <taxon>Glossata</taxon>
        <taxon>Ditrysia</taxon>
        <taxon>Tineoidea</taxon>
        <taxon>Psychidae</taxon>
        <taxon>Oiketicinae</taxon>
        <taxon>Eumeta</taxon>
    </lineage>
</organism>
<dbReference type="EMBL" id="BGZK01000989">
    <property type="protein sequence ID" value="GBP67734.1"/>
    <property type="molecule type" value="Genomic_DNA"/>
</dbReference>
<protein>
    <submittedName>
        <fullName evidence="1">Uncharacterized protein</fullName>
    </submittedName>
</protein>
<proteinExistence type="predicted"/>
<reference evidence="1 2" key="1">
    <citation type="journal article" date="2019" name="Commun. Biol.">
        <title>The bagworm genome reveals a unique fibroin gene that provides high tensile strength.</title>
        <authorList>
            <person name="Kono N."/>
            <person name="Nakamura H."/>
            <person name="Ohtoshi R."/>
            <person name="Tomita M."/>
            <person name="Numata K."/>
            <person name="Arakawa K."/>
        </authorList>
    </citation>
    <scope>NUCLEOTIDE SEQUENCE [LARGE SCALE GENOMIC DNA]</scope>
</reference>
<dbReference type="Proteomes" id="UP000299102">
    <property type="component" value="Unassembled WGS sequence"/>
</dbReference>
<comment type="caution">
    <text evidence="1">The sequence shown here is derived from an EMBL/GenBank/DDBJ whole genome shotgun (WGS) entry which is preliminary data.</text>
</comment>
<accession>A0A4C1XYG4</accession>
<keyword evidence="2" id="KW-1185">Reference proteome</keyword>
<evidence type="ECO:0000313" key="2">
    <source>
        <dbReference type="Proteomes" id="UP000299102"/>
    </source>
</evidence>
<sequence length="78" mass="8243">MPPARAEPALRLPGGYRTTAVSGACDRLGARRRSAVACFVSALAVEGGLDSDFNFGADSNNSRFRCRSSHLESPDADN</sequence>
<name>A0A4C1XYG4_EUMVA</name>
<gene>
    <name evidence="1" type="ORF">EVAR_40505_1</name>
</gene>
<dbReference type="AlphaFoldDB" id="A0A4C1XYG4"/>